<dbReference type="GO" id="GO:0003924">
    <property type="term" value="F:GTPase activity"/>
    <property type="evidence" value="ECO:0007669"/>
    <property type="project" value="TreeGrafter"/>
</dbReference>
<dbReference type="PANTHER" id="PTHR45782">
    <property type="entry name" value="MITOCHONDRIAL RIBOSOME-ASSOCIATED GTPASE 1"/>
    <property type="match status" value="1"/>
</dbReference>
<name>A0A183V9H0_TOXCA</name>
<accession>A0A183V9H0</accession>
<keyword evidence="2" id="KW-0342">GTP-binding</keyword>
<keyword evidence="3" id="KW-1185">Reference proteome</keyword>
<dbReference type="GO" id="GO:0005739">
    <property type="term" value="C:mitochondrion"/>
    <property type="evidence" value="ECO:0007669"/>
    <property type="project" value="TreeGrafter"/>
</dbReference>
<sequence length="94" mass="10984">LHYVADYLLFWLNRIGDYSYADHFNLSDGPSDNIQEVLLGICKSHDLRQSCILPGKGQSQRWDVDTAAKVFLDLFRKGKLRDHCLDRELLLRNY</sequence>
<protein>
    <submittedName>
        <fullName evidence="4">NAD(P)-dependent oxidoreductase</fullName>
    </submittedName>
</protein>
<dbReference type="Proteomes" id="UP000050794">
    <property type="component" value="Unassembled WGS sequence"/>
</dbReference>
<reference evidence="4" key="1">
    <citation type="submission" date="2016-06" db="UniProtKB">
        <authorList>
            <consortium name="WormBaseParasite"/>
        </authorList>
    </citation>
    <scope>IDENTIFICATION</scope>
</reference>
<dbReference type="AlphaFoldDB" id="A0A183V9H0"/>
<proteinExistence type="predicted"/>
<evidence type="ECO:0000256" key="2">
    <source>
        <dbReference type="ARBA" id="ARBA00023134"/>
    </source>
</evidence>
<evidence type="ECO:0000313" key="4">
    <source>
        <dbReference type="WBParaSite" id="TCNE_0001739101-mRNA-1"/>
    </source>
</evidence>
<dbReference type="InterPro" id="IPR023179">
    <property type="entry name" value="GTP-bd_ortho_bundle_sf"/>
</dbReference>
<dbReference type="Gene3D" id="1.10.1580.10">
    <property type="match status" value="1"/>
</dbReference>
<dbReference type="WBParaSite" id="TCNE_0001739101-mRNA-1">
    <property type="protein sequence ID" value="TCNE_0001739101-mRNA-1"/>
    <property type="gene ID" value="TCNE_0001739101"/>
</dbReference>
<evidence type="ECO:0000313" key="3">
    <source>
        <dbReference type="Proteomes" id="UP000050794"/>
    </source>
</evidence>
<keyword evidence="1" id="KW-0547">Nucleotide-binding</keyword>
<dbReference type="PANTHER" id="PTHR45782:SF4">
    <property type="entry name" value="MITOCHONDRIAL RIBOSOME-ASSOCIATED GTPASE 1"/>
    <property type="match status" value="1"/>
</dbReference>
<dbReference type="GO" id="GO:0032543">
    <property type="term" value="P:mitochondrial translation"/>
    <property type="evidence" value="ECO:0007669"/>
    <property type="project" value="TreeGrafter"/>
</dbReference>
<evidence type="ECO:0000256" key="1">
    <source>
        <dbReference type="ARBA" id="ARBA00022741"/>
    </source>
</evidence>
<dbReference type="GO" id="GO:0005525">
    <property type="term" value="F:GTP binding"/>
    <property type="evidence" value="ECO:0007669"/>
    <property type="project" value="UniProtKB-KW"/>
</dbReference>
<organism evidence="3 4">
    <name type="scientific">Toxocara canis</name>
    <name type="common">Canine roundworm</name>
    <dbReference type="NCBI Taxonomy" id="6265"/>
    <lineage>
        <taxon>Eukaryota</taxon>
        <taxon>Metazoa</taxon>
        <taxon>Ecdysozoa</taxon>
        <taxon>Nematoda</taxon>
        <taxon>Chromadorea</taxon>
        <taxon>Rhabditida</taxon>
        <taxon>Spirurina</taxon>
        <taxon>Ascaridomorpha</taxon>
        <taxon>Ascaridoidea</taxon>
        <taxon>Toxocaridae</taxon>
        <taxon>Toxocara</taxon>
    </lineage>
</organism>